<dbReference type="InterPro" id="IPR036179">
    <property type="entry name" value="Ig-like_dom_sf"/>
</dbReference>
<evidence type="ECO:0000256" key="3">
    <source>
        <dbReference type="ARBA" id="ARBA00022737"/>
    </source>
</evidence>
<evidence type="ECO:0000256" key="7">
    <source>
        <dbReference type="SAM" id="Phobius"/>
    </source>
</evidence>
<organism evidence="9 10">
    <name type="scientific">Holothuria leucospilota</name>
    <name type="common">Black long sea cucumber</name>
    <name type="synonym">Mertensiothuria leucospilota</name>
    <dbReference type="NCBI Taxonomy" id="206669"/>
    <lineage>
        <taxon>Eukaryota</taxon>
        <taxon>Metazoa</taxon>
        <taxon>Echinodermata</taxon>
        <taxon>Eleutherozoa</taxon>
        <taxon>Echinozoa</taxon>
        <taxon>Holothuroidea</taxon>
        <taxon>Aspidochirotacea</taxon>
        <taxon>Aspidochirotida</taxon>
        <taxon>Holothuriidae</taxon>
        <taxon>Holothuria</taxon>
    </lineage>
</organism>
<evidence type="ECO:0000256" key="5">
    <source>
        <dbReference type="ARBA" id="ARBA00023157"/>
    </source>
</evidence>
<dbReference type="GO" id="GO:0016020">
    <property type="term" value="C:membrane"/>
    <property type="evidence" value="ECO:0007669"/>
    <property type="project" value="UniProtKB-SubCell"/>
</dbReference>
<protein>
    <recommendedName>
        <fullName evidence="8">Ig-like domain-containing protein</fullName>
    </recommendedName>
</protein>
<dbReference type="OrthoDB" id="10646320at2759"/>
<dbReference type="PANTHER" id="PTHR23277">
    <property type="entry name" value="NECTIN-RELATED"/>
    <property type="match status" value="1"/>
</dbReference>
<evidence type="ECO:0000313" key="9">
    <source>
        <dbReference type="EMBL" id="KAJ8035467.1"/>
    </source>
</evidence>
<keyword evidence="4 7" id="KW-0472">Membrane</keyword>
<dbReference type="InterPro" id="IPR013783">
    <property type="entry name" value="Ig-like_fold"/>
</dbReference>
<feature type="transmembrane region" description="Helical" evidence="7">
    <location>
        <begin position="504"/>
        <end position="532"/>
    </location>
</feature>
<evidence type="ECO:0000256" key="1">
    <source>
        <dbReference type="ARBA" id="ARBA00004370"/>
    </source>
</evidence>
<evidence type="ECO:0000256" key="4">
    <source>
        <dbReference type="ARBA" id="ARBA00023136"/>
    </source>
</evidence>
<comment type="subcellular location">
    <subcellularLocation>
        <location evidence="1">Membrane</location>
    </subcellularLocation>
</comment>
<dbReference type="EMBL" id="JAIZAY010000010">
    <property type="protein sequence ID" value="KAJ8035467.1"/>
    <property type="molecule type" value="Genomic_DNA"/>
</dbReference>
<dbReference type="SUPFAM" id="SSF48726">
    <property type="entry name" value="Immunoglobulin"/>
    <property type="match status" value="2"/>
</dbReference>
<reference evidence="9" key="1">
    <citation type="submission" date="2021-10" db="EMBL/GenBank/DDBJ databases">
        <title>Tropical sea cucumber genome reveals ecological adaptation and Cuvierian tubules defense mechanism.</title>
        <authorList>
            <person name="Chen T."/>
        </authorList>
    </citation>
    <scope>NUCLEOTIDE SEQUENCE</scope>
    <source>
        <strain evidence="9">Nanhai2018</strain>
        <tissue evidence="9">Muscle</tissue>
    </source>
</reference>
<dbReference type="InterPro" id="IPR003599">
    <property type="entry name" value="Ig_sub"/>
</dbReference>
<accession>A0A9Q1BZ83</accession>
<evidence type="ECO:0000256" key="6">
    <source>
        <dbReference type="ARBA" id="ARBA00023180"/>
    </source>
</evidence>
<comment type="caution">
    <text evidence="9">The sequence shown here is derived from an EMBL/GenBank/DDBJ whole genome shotgun (WGS) entry which is preliminary data.</text>
</comment>
<dbReference type="AlphaFoldDB" id="A0A9Q1BZ83"/>
<dbReference type="SMART" id="SM00409">
    <property type="entry name" value="IG"/>
    <property type="match status" value="2"/>
</dbReference>
<keyword evidence="6" id="KW-0325">Glycoprotein</keyword>
<gene>
    <name evidence="9" type="ORF">HOLleu_22709</name>
</gene>
<feature type="domain" description="Ig-like" evidence="8">
    <location>
        <begin position="381"/>
        <end position="420"/>
    </location>
</feature>
<dbReference type="GO" id="GO:0007156">
    <property type="term" value="P:homophilic cell adhesion via plasma membrane adhesion molecules"/>
    <property type="evidence" value="ECO:0007669"/>
    <property type="project" value="TreeGrafter"/>
</dbReference>
<name>A0A9Q1BZ83_HOLLE</name>
<keyword evidence="7" id="KW-0812">Transmembrane</keyword>
<keyword evidence="2" id="KW-0732">Signal</keyword>
<proteinExistence type="predicted"/>
<dbReference type="Gene3D" id="2.60.40.10">
    <property type="entry name" value="Immunoglobulins"/>
    <property type="match status" value="1"/>
</dbReference>
<dbReference type="PANTHER" id="PTHR23277:SF108">
    <property type="entry name" value="FASCICLIN-3"/>
    <property type="match status" value="1"/>
</dbReference>
<keyword evidence="7" id="KW-1133">Transmembrane helix</keyword>
<dbReference type="InterPro" id="IPR051427">
    <property type="entry name" value="Nectin/Nectin-like"/>
</dbReference>
<keyword evidence="3" id="KW-0677">Repeat</keyword>
<evidence type="ECO:0000259" key="8">
    <source>
        <dbReference type="PROSITE" id="PS50835"/>
    </source>
</evidence>
<evidence type="ECO:0000256" key="2">
    <source>
        <dbReference type="ARBA" id="ARBA00022729"/>
    </source>
</evidence>
<dbReference type="GO" id="GO:0005912">
    <property type="term" value="C:adherens junction"/>
    <property type="evidence" value="ECO:0007669"/>
    <property type="project" value="TreeGrafter"/>
</dbReference>
<dbReference type="GO" id="GO:0007157">
    <property type="term" value="P:heterophilic cell-cell adhesion via plasma membrane cell adhesion molecules"/>
    <property type="evidence" value="ECO:0007669"/>
    <property type="project" value="TreeGrafter"/>
</dbReference>
<sequence length="575" mass="64205">MATNRINFEKYPRSKKRNPTKEILFYLYASDLVIGVAVLRLRYSRASQGDSNIGCLSIQYVELGRQGYITCIFSSQLSEVYWYDDVSGGSNVPPIAVYRVDGDVKEGPGIESGEYDIISNGTLVITNVTVRYEKQYKVLACTDSCIPLATISVQVVVYPRALTPKISSCNDESPCTVSVTKNGHPVCQVDSARPHVELEWVVHIRGKDIHAAGQVSFSEPNSDGVTYKSIAVLNETMNTERLLAVYICRARWIFAGLLTERKVLFDYSDERNLLNLPLEGTVSYEINRRSELRCKVSNFSAIIWRKVDLSDTVETIGFMYEDIIHNGGEFSDGVILSSDGSLQFTSLQLHHEGTYACIYDNGKGVKGMQTIYLQVLVPPSPPYTKIKECPEEGSCFFRGNRSGSLTCTIHGVRPEVSLTWAATNEKLVTLQDVKTVIQNRGPVTDVSTSVYYELSHDIVCGTFVEVKCQVGHPISQIIQPYATTVIYADECTDRDDVGDERHSIHIGVVVAIAVASVCSLSIVYVIILYCFMKYFKRRDRKKVHQSNDCEVEDVTLMLKQPNGHDMQTSGRSFPL</sequence>
<keyword evidence="10" id="KW-1185">Reference proteome</keyword>
<evidence type="ECO:0000313" key="10">
    <source>
        <dbReference type="Proteomes" id="UP001152320"/>
    </source>
</evidence>
<dbReference type="PROSITE" id="PS50835">
    <property type="entry name" value="IG_LIKE"/>
    <property type="match status" value="1"/>
</dbReference>
<feature type="transmembrane region" description="Helical" evidence="7">
    <location>
        <begin position="23"/>
        <end position="43"/>
    </location>
</feature>
<dbReference type="Proteomes" id="UP001152320">
    <property type="component" value="Chromosome 10"/>
</dbReference>
<dbReference type="InterPro" id="IPR007110">
    <property type="entry name" value="Ig-like_dom"/>
</dbReference>
<keyword evidence="5" id="KW-1015">Disulfide bond</keyword>